<dbReference type="InterPro" id="IPR022703">
    <property type="entry name" value="DUF3533"/>
</dbReference>
<dbReference type="EMBL" id="JAIFTL010000342">
    <property type="protein sequence ID" value="KAG9320002.1"/>
    <property type="molecule type" value="Genomic_DNA"/>
</dbReference>
<reference evidence="4" key="1">
    <citation type="submission" date="2021-07" db="EMBL/GenBank/DDBJ databases">
        <title>Draft genome of Mortierella alpina, strain LL118, isolated from an aspen leaf litter sample.</title>
        <authorList>
            <person name="Yang S."/>
            <person name="Vinatzer B.A."/>
        </authorList>
    </citation>
    <scope>NUCLEOTIDE SEQUENCE</scope>
    <source>
        <strain evidence="4">LL118</strain>
    </source>
</reference>
<keyword evidence="2" id="KW-1133">Transmembrane helix</keyword>
<feature type="region of interest" description="Disordered" evidence="1">
    <location>
        <begin position="536"/>
        <end position="634"/>
    </location>
</feature>
<feature type="transmembrane region" description="Helical" evidence="2">
    <location>
        <begin position="496"/>
        <end position="518"/>
    </location>
</feature>
<feature type="compositionally biased region" description="Basic and acidic residues" evidence="1">
    <location>
        <begin position="1"/>
        <end position="10"/>
    </location>
</feature>
<dbReference type="AlphaFoldDB" id="A0A9P8CUN5"/>
<keyword evidence="2" id="KW-0472">Membrane</keyword>
<comment type="caution">
    <text evidence="4">The sequence shown here is derived from an EMBL/GenBank/DDBJ whole genome shotgun (WGS) entry which is preliminary data.</text>
</comment>
<feature type="domain" description="DUF3533" evidence="3">
    <location>
        <begin position="150"/>
        <end position="510"/>
    </location>
</feature>
<feature type="transmembrane region" description="Helical" evidence="2">
    <location>
        <begin position="443"/>
        <end position="463"/>
    </location>
</feature>
<evidence type="ECO:0000313" key="4">
    <source>
        <dbReference type="EMBL" id="KAG9320002.1"/>
    </source>
</evidence>
<feature type="compositionally biased region" description="Basic and acidic residues" evidence="1">
    <location>
        <begin position="591"/>
        <end position="601"/>
    </location>
</feature>
<feature type="compositionally biased region" description="Basic and acidic residues" evidence="1">
    <location>
        <begin position="57"/>
        <end position="69"/>
    </location>
</feature>
<gene>
    <name evidence="4" type="ORF">KVV02_001541</name>
</gene>
<sequence>MFRQSSHHESNSSSTVASSHEQPVEQKAPFSAFKQTLQSLVLPGRNRDDQDNSEDQGNEHNVRWERQAEEGGLPGSSGRNLQKNKLGSISPSSAQAKGVFGYRSGPQKTGVPGRNGEEPETDVFKFVDIILDMPDHPTGLQVARKMLKMLVMMTLAYFALMALYFAAEFQVSDRMSNLDVLVVDLDQSLIGAEFLNFTERIVKAGRINFTIRDYDDIAAVKEDVDNGNYWGAIVVNEGASTTLNKAVSIPLGDYNPEDAFTLVYDSGRDPLVVKPLIVAQIYRHFMEFVGEFNSRWVYLVIAYADENNQTLTPLLGAPQALGAPIAFSETDLHPPAAAIITSATSVAYIWIFFIAGASTYVVANVVQPLTRKASVRRTMMLLLLPLFVFLCSLSMAYSLLLQIFGVPFDSAGQFVALFFAMVLLQSAVASLVLFLIFMIPVTLIPIITTAFVVMNVIAVFHPVELMPSFYRWAYAMPFLNAVQIVRYVLLGSYNRLVYNLPILFAWVMVPITLLPFAITRQKRLLMEVMDLERRDQQQQERYDHAKKRRLYRDGQDDEDRYGDGAFNKQGSNGQSRSRSRSSKSTRRRHVGNPERHVPDTREESDEYDSSVSGYDQPHTGWADAHSGSEDRENADDDLELYNTRVAYLSRPRNAPTRISGVSPSAPPESLVFDTHHRLAAGSQDSRNRTFIEMPRLNRHPYAAELVRSQTLSEVK</sequence>
<dbReference type="PANTHER" id="PTHR34814:SF2">
    <property type="entry name" value="DUF3533 DOMAIN-CONTAINING PROTEIN"/>
    <property type="match status" value="1"/>
</dbReference>
<name>A0A9P8CUN5_MORAP</name>
<evidence type="ECO:0000256" key="2">
    <source>
        <dbReference type="SAM" id="Phobius"/>
    </source>
</evidence>
<evidence type="ECO:0000259" key="3">
    <source>
        <dbReference type="Pfam" id="PF12051"/>
    </source>
</evidence>
<dbReference type="InterPro" id="IPR053001">
    <property type="entry name" value="MNNG_permease-like"/>
</dbReference>
<feature type="compositionally biased region" description="Basic residues" evidence="1">
    <location>
        <begin position="577"/>
        <end position="590"/>
    </location>
</feature>
<dbReference type="GO" id="GO:0016020">
    <property type="term" value="C:membrane"/>
    <property type="evidence" value="ECO:0007669"/>
    <property type="project" value="TreeGrafter"/>
</dbReference>
<feature type="transmembrane region" description="Helical" evidence="2">
    <location>
        <begin position="378"/>
        <end position="400"/>
    </location>
</feature>
<feature type="transmembrane region" description="Helical" evidence="2">
    <location>
        <begin position="149"/>
        <end position="167"/>
    </location>
</feature>
<dbReference type="PANTHER" id="PTHR34814">
    <property type="entry name" value="NITROSOGUANIDINE RESISTANCE PROTEIN SNG1"/>
    <property type="match status" value="1"/>
</dbReference>
<feature type="transmembrane region" description="Helical" evidence="2">
    <location>
        <begin position="347"/>
        <end position="366"/>
    </location>
</feature>
<proteinExistence type="predicted"/>
<feature type="compositionally biased region" description="Polar residues" evidence="1">
    <location>
        <begin position="77"/>
        <end position="95"/>
    </location>
</feature>
<feature type="transmembrane region" description="Helical" evidence="2">
    <location>
        <begin position="469"/>
        <end position="489"/>
    </location>
</feature>
<evidence type="ECO:0000313" key="5">
    <source>
        <dbReference type="Proteomes" id="UP000717515"/>
    </source>
</evidence>
<feature type="transmembrane region" description="Helical" evidence="2">
    <location>
        <begin position="412"/>
        <end position="436"/>
    </location>
</feature>
<feature type="region of interest" description="Disordered" evidence="1">
    <location>
        <begin position="1"/>
        <end position="117"/>
    </location>
</feature>
<accession>A0A9P8CUN5</accession>
<dbReference type="Pfam" id="PF12051">
    <property type="entry name" value="DUF3533"/>
    <property type="match status" value="1"/>
</dbReference>
<feature type="compositionally biased region" description="Low complexity" evidence="1">
    <location>
        <begin position="11"/>
        <end position="20"/>
    </location>
</feature>
<protein>
    <recommendedName>
        <fullName evidence="3">DUF3533 domain-containing protein</fullName>
    </recommendedName>
</protein>
<keyword evidence="2" id="KW-0812">Transmembrane</keyword>
<organism evidence="4 5">
    <name type="scientific">Mortierella alpina</name>
    <name type="common">Oleaginous fungus</name>
    <name type="synonym">Mortierella renispora</name>
    <dbReference type="NCBI Taxonomy" id="64518"/>
    <lineage>
        <taxon>Eukaryota</taxon>
        <taxon>Fungi</taxon>
        <taxon>Fungi incertae sedis</taxon>
        <taxon>Mucoromycota</taxon>
        <taxon>Mortierellomycotina</taxon>
        <taxon>Mortierellomycetes</taxon>
        <taxon>Mortierellales</taxon>
        <taxon>Mortierellaceae</taxon>
        <taxon>Mortierella</taxon>
    </lineage>
</organism>
<evidence type="ECO:0000256" key="1">
    <source>
        <dbReference type="SAM" id="MobiDB-lite"/>
    </source>
</evidence>
<dbReference type="Proteomes" id="UP000717515">
    <property type="component" value="Unassembled WGS sequence"/>
</dbReference>